<sequence length="633" mass="66429">MSRMSPGVFLELLARDASPVEYEGPLVEARAAGAAPAVLAELERAKLAALRVRASLERHARREARLTALFDTAGDLAALRDVDAVLRAIVRRARRLLDADISYIALNDDEAGHAYMRVTDGSVSAAFRRLKLPMGSGLVGLVAQTATPYSSPDYLTDARFNHRGFIDAAVGEEALVAILGVPMRLGGKVLGVLAAANRTERPFDQEDVTLLASLAAHAAVALDNARLLEETRTALEELSVANEDVRARGEAVERAAQAHDRMTDLVVRGGGIQGVAAVVTEVLGGALHVLDADGRELAAVGAAGELAPARAADAAAAASRTPGHAVACGDLWVAAFSSGEERLGTLVLREAGELSGADQRILERAALVAALLRLFRRSAAEAEGRVRGELLGDLLDERTGDLDGLRDRARRVDVDPDAPHVLVAVRLTGGEDEPGRRRRAAFWASSHAAAQRGLATARGDEVVLMLPGDRPGAAAQHVAQQLGASLGVPATAGAAGPVKALDGVAAAYREAQRCARALVALDRHGDGAGAAELGFVGLLIGDEHDVAGFLGGALGPVLAYDERRGTDLAGTLETYFGTGASTARTAERLHIHVNTVAQRLDRIARLLGPDWQSPSQALEIQLALRLHRLHRPA</sequence>
<dbReference type="InterPro" id="IPR041522">
    <property type="entry name" value="CdaR_GGDEF"/>
</dbReference>
<dbReference type="InterPro" id="IPR003018">
    <property type="entry name" value="GAF"/>
</dbReference>
<dbReference type="SMART" id="SM00065">
    <property type="entry name" value="GAF"/>
    <property type="match status" value="1"/>
</dbReference>
<dbReference type="InterPro" id="IPR042070">
    <property type="entry name" value="PucR_C-HTH_sf"/>
</dbReference>
<gene>
    <name evidence="3" type="ORF">K1Y72_20745</name>
</gene>
<evidence type="ECO:0000256" key="1">
    <source>
        <dbReference type="ARBA" id="ARBA00006754"/>
    </source>
</evidence>
<name>A0ABS7FZG2_9ACTN</name>
<feature type="domain" description="GAF" evidence="2">
    <location>
        <begin position="81"/>
        <end position="232"/>
    </location>
</feature>
<protein>
    <submittedName>
        <fullName evidence="3">GAF domain-containing protein</fullName>
    </submittedName>
</protein>
<dbReference type="PANTHER" id="PTHR33744:SF1">
    <property type="entry name" value="DNA-BINDING TRANSCRIPTIONAL ACTIVATOR ADER"/>
    <property type="match status" value="1"/>
</dbReference>
<evidence type="ECO:0000259" key="2">
    <source>
        <dbReference type="SMART" id="SM00065"/>
    </source>
</evidence>
<dbReference type="InterPro" id="IPR025736">
    <property type="entry name" value="PucR_C-HTH_dom"/>
</dbReference>
<accession>A0ABS7FZG2</accession>
<dbReference type="EMBL" id="JAIBOA010000013">
    <property type="protein sequence ID" value="MBW8484823.1"/>
    <property type="molecule type" value="Genomic_DNA"/>
</dbReference>
<dbReference type="Gene3D" id="1.10.10.2840">
    <property type="entry name" value="PucR C-terminal helix-turn-helix domain"/>
    <property type="match status" value="1"/>
</dbReference>
<comment type="similarity">
    <text evidence="1">Belongs to the CdaR family.</text>
</comment>
<reference evidence="3 4" key="1">
    <citation type="submission" date="2021-07" db="EMBL/GenBank/DDBJ databases">
        <title>Actinomadura sp. PM05-2 isolated from lichen.</title>
        <authorList>
            <person name="Somphong A."/>
            <person name="Phongsopitanun W."/>
            <person name="Tanasupawat S."/>
            <person name="Peongsungnone V."/>
        </authorList>
    </citation>
    <scope>NUCLEOTIDE SEQUENCE [LARGE SCALE GENOMIC DNA]</scope>
    <source>
        <strain evidence="3 4">PM05-2</strain>
    </source>
</reference>
<dbReference type="InterPro" id="IPR051448">
    <property type="entry name" value="CdaR-like_regulators"/>
</dbReference>
<dbReference type="Pfam" id="PF17853">
    <property type="entry name" value="GGDEF_2"/>
    <property type="match status" value="1"/>
</dbReference>
<dbReference type="Proteomes" id="UP000774570">
    <property type="component" value="Unassembled WGS sequence"/>
</dbReference>
<dbReference type="Gene3D" id="3.30.450.40">
    <property type="match status" value="1"/>
</dbReference>
<dbReference type="Pfam" id="PF13556">
    <property type="entry name" value="HTH_30"/>
    <property type="match status" value="1"/>
</dbReference>
<comment type="caution">
    <text evidence="3">The sequence shown here is derived from an EMBL/GenBank/DDBJ whole genome shotgun (WGS) entry which is preliminary data.</text>
</comment>
<organism evidence="3 4">
    <name type="scientific">Actinomadura parmotrematis</name>
    <dbReference type="NCBI Taxonomy" id="2864039"/>
    <lineage>
        <taxon>Bacteria</taxon>
        <taxon>Bacillati</taxon>
        <taxon>Actinomycetota</taxon>
        <taxon>Actinomycetes</taxon>
        <taxon>Streptosporangiales</taxon>
        <taxon>Thermomonosporaceae</taxon>
        <taxon>Actinomadura</taxon>
    </lineage>
</organism>
<proteinExistence type="inferred from homology"/>
<keyword evidence="4" id="KW-1185">Reference proteome</keyword>
<dbReference type="InterPro" id="IPR029016">
    <property type="entry name" value="GAF-like_dom_sf"/>
</dbReference>
<dbReference type="SUPFAM" id="SSF55781">
    <property type="entry name" value="GAF domain-like"/>
    <property type="match status" value="1"/>
</dbReference>
<evidence type="ECO:0000313" key="4">
    <source>
        <dbReference type="Proteomes" id="UP000774570"/>
    </source>
</evidence>
<dbReference type="Pfam" id="PF13185">
    <property type="entry name" value="GAF_2"/>
    <property type="match status" value="1"/>
</dbReference>
<evidence type="ECO:0000313" key="3">
    <source>
        <dbReference type="EMBL" id="MBW8484823.1"/>
    </source>
</evidence>
<dbReference type="PANTHER" id="PTHR33744">
    <property type="entry name" value="CARBOHYDRATE DIACID REGULATOR"/>
    <property type="match status" value="1"/>
</dbReference>